<dbReference type="InterPro" id="IPR018483">
    <property type="entry name" value="Carb_kinase_FGGY_CS"/>
</dbReference>
<dbReference type="InterPro" id="IPR050406">
    <property type="entry name" value="FGGY_Carb_Kinase"/>
</dbReference>
<dbReference type="InterPro" id="IPR000577">
    <property type="entry name" value="Carb_kinase_FGGY"/>
</dbReference>
<dbReference type="Pfam" id="PF02782">
    <property type="entry name" value="FGGY_C"/>
    <property type="match status" value="1"/>
</dbReference>
<evidence type="ECO:0000313" key="7">
    <source>
        <dbReference type="EMBL" id="GAK52028.1"/>
    </source>
</evidence>
<evidence type="ECO:0000256" key="3">
    <source>
        <dbReference type="ARBA" id="ARBA00022777"/>
    </source>
</evidence>
<evidence type="ECO:0000259" key="6">
    <source>
        <dbReference type="Pfam" id="PF02782"/>
    </source>
</evidence>
<dbReference type="Pfam" id="PF00370">
    <property type="entry name" value="FGGY_N"/>
    <property type="match status" value="1"/>
</dbReference>
<proteinExistence type="inferred from homology"/>
<dbReference type="PANTHER" id="PTHR43095:SF5">
    <property type="entry name" value="XYLULOSE KINASE"/>
    <property type="match status" value="1"/>
</dbReference>
<dbReference type="STRING" id="1499966.U14_03275"/>
<feature type="domain" description="Carbohydrate kinase FGGY N-terminal" evidence="5">
    <location>
        <begin position="3"/>
        <end position="244"/>
    </location>
</feature>
<dbReference type="Proteomes" id="UP000030700">
    <property type="component" value="Unassembled WGS sequence"/>
</dbReference>
<dbReference type="EMBL" id="DF820458">
    <property type="protein sequence ID" value="GAK52028.1"/>
    <property type="molecule type" value="Genomic_DNA"/>
</dbReference>
<dbReference type="PANTHER" id="PTHR43095">
    <property type="entry name" value="SUGAR KINASE"/>
    <property type="match status" value="1"/>
</dbReference>
<sequence>MSLLGLDIGTSGCKGAAYSLDGTLLASSYQEYPTIHQQPGWGELDSRQVWRQIQDVIRTIADQTKHDPIAALSMSTMGEAMTPVSHDRKILGNSILHSDTRGETYIRQLREKIGQERFYQINPNILGVNYSLPKLKWLQEHQSDLYAQTYKFLLWGDFVAFMLGCEPLTSFSHANRTLLFDIRRETWSDELVALTGIEREQLPTPAASGTIAGTISDEMADALHLPRKIPVVVGGHDQCCNSLGSGIYQAGKAVCGIGTVECITPTYDAIPDAAQMLKTGLNVEHHVLPGLYVSFIYNQAGTLIRWFRDTFAAAEHARQDIYDLFAREMPQEPTSLLTLPYFEPTGTPHFIADASGAILGLKTSTTRGEIFKSLMECETLYFVESLLMLKERGIDTSEFIATGGGAKSDAWLQIKADVFGVPFVRPKVVEAGTLGAAMLAGLAIGALRSPQDATACFVKQERRFEPDMRRHAIYQEKYAKYQQLYPAVKHLL</sequence>
<evidence type="ECO:0000259" key="5">
    <source>
        <dbReference type="Pfam" id="PF00370"/>
    </source>
</evidence>
<evidence type="ECO:0000256" key="4">
    <source>
        <dbReference type="RuleBase" id="RU003733"/>
    </source>
</evidence>
<dbReference type="InterPro" id="IPR018484">
    <property type="entry name" value="FGGY_N"/>
</dbReference>
<evidence type="ECO:0000256" key="1">
    <source>
        <dbReference type="ARBA" id="ARBA00009156"/>
    </source>
</evidence>
<dbReference type="InterPro" id="IPR018485">
    <property type="entry name" value="FGGY_C"/>
</dbReference>
<accession>A0A081BNR2</accession>
<organism evidence="7">
    <name type="scientific">Candidatus Moduliflexus flocculans</name>
    <dbReference type="NCBI Taxonomy" id="1499966"/>
    <lineage>
        <taxon>Bacteria</taxon>
        <taxon>Candidatus Moduliflexota</taxon>
        <taxon>Candidatus Moduliflexia</taxon>
        <taxon>Candidatus Moduliflexales</taxon>
        <taxon>Candidatus Moduliflexaceae</taxon>
    </lineage>
</organism>
<keyword evidence="2 4" id="KW-0808">Transferase</keyword>
<dbReference type="Gene3D" id="3.30.420.40">
    <property type="match status" value="2"/>
</dbReference>
<evidence type="ECO:0000256" key="2">
    <source>
        <dbReference type="ARBA" id="ARBA00022679"/>
    </source>
</evidence>
<name>A0A081BNR2_9BACT</name>
<dbReference type="PIRSF" id="PIRSF000538">
    <property type="entry name" value="GlpK"/>
    <property type="match status" value="1"/>
</dbReference>
<dbReference type="CDD" id="cd07773">
    <property type="entry name" value="ASKHA_NBD_FGGY_FK"/>
    <property type="match status" value="1"/>
</dbReference>
<dbReference type="GO" id="GO:0016301">
    <property type="term" value="F:kinase activity"/>
    <property type="evidence" value="ECO:0007669"/>
    <property type="project" value="UniProtKB-KW"/>
</dbReference>
<evidence type="ECO:0000313" key="8">
    <source>
        <dbReference type="Proteomes" id="UP000030700"/>
    </source>
</evidence>
<dbReference type="InterPro" id="IPR043129">
    <property type="entry name" value="ATPase_NBD"/>
</dbReference>
<dbReference type="GO" id="GO:0005975">
    <property type="term" value="P:carbohydrate metabolic process"/>
    <property type="evidence" value="ECO:0007669"/>
    <property type="project" value="InterPro"/>
</dbReference>
<feature type="domain" description="Carbohydrate kinase FGGY C-terminal" evidence="6">
    <location>
        <begin position="293"/>
        <end position="443"/>
    </location>
</feature>
<dbReference type="GO" id="GO:0016773">
    <property type="term" value="F:phosphotransferase activity, alcohol group as acceptor"/>
    <property type="evidence" value="ECO:0007669"/>
    <property type="project" value="InterPro"/>
</dbReference>
<dbReference type="HOGENOM" id="CLU_009281_3_4_0"/>
<gene>
    <name evidence="7" type="ORF">U14_03275</name>
</gene>
<dbReference type="AlphaFoldDB" id="A0A081BNR2"/>
<dbReference type="SUPFAM" id="SSF53067">
    <property type="entry name" value="Actin-like ATPase domain"/>
    <property type="match status" value="2"/>
</dbReference>
<reference evidence="7" key="1">
    <citation type="journal article" date="2015" name="PeerJ">
        <title>First genomic representation of candidate bacterial phylum KSB3 points to enhanced environmental sensing as a trigger of wastewater bulking.</title>
        <authorList>
            <person name="Sekiguchi Y."/>
            <person name="Ohashi A."/>
            <person name="Parks D.H."/>
            <person name="Yamauchi T."/>
            <person name="Tyson G.W."/>
            <person name="Hugenholtz P."/>
        </authorList>
    </citation>
    <scope>NUCLEOTIDE SEQUENCE [LARGE SCALE GENOMIC DNA]</scope>
</reference>
<dbReference type="PROSITE" id="PS00445">
    <property type="entry name" value="FGGY_KINASES_2"/>
    <property type="match status" value="1"/>
</dbReference>
<comment type="similarity">
    <text evidence="1 4">Belongs to the FGGY kinase family.</text>
</comment>
<keyword evidence="3 4" id="KW-0418">Kinase</keyword>
<protein>
    <submittedName>
        <fullName evidence="7">Xylulokinase</fullName>
    </submittedName>
</protein>
<keyword evidence="8" id="KW-1185">Reference proteome</keyword>